<feature type="region of interest" description="Disordered" evidence="1">
    <location>
        <begin position="23"/>
        <end position="91"/>
    </location>
</feature>
<dbReference type="EMBL" id="OZ004256">
    <property type="protein sequence ID" value="CAK7903955.1"/>
    <property type="molecule type" value="Genomic_DNA"/>
</dbReference>
<dbReference type="PANTHER" id="PTHR10788:SF15">
    <property type="entry name" value="TREHALOSE SYNTHASE COMPLEX REGULATORY SUBUNIT TPS3-RELATED"/>
    <property type="match status" value="1"/>
</dbReference>
<proteinExistence type="predicted"/>
<sequence length="1112" mass="123250">MTVIVASLFLPYTVKFEVGPQEVAPDAPAKPQAAFSTPTSNASSILPTLSSVETPKSGSPHPRKLSTDSPFGTPLGGSVGPGTPGPAGLDISNSAAEEFFYKRHPIKKPNASDTLTDNLQEKLGSQLIQPKPRVVLQPNSSVVDLKKRSEEVGLPPSLKVNRSSTNLANSSSTSAVNLLSMGSGTSGVAPPPNRARSSLSKSSKPMFNLHNLSTGSLTEVLSEDEESDHVANNSSGKLQVKLPTSQSESTEAFQEIDADDWSHQFNDMVHGRAATKLAPFGGFSNPGIESDLLSCQNIFDTAPWKVTFTDQGNGSLTKAVKLATEQGIIENRKWVGTLSMPSDYVSSKVIDDIAHTLSADYNSDAIFPNDDTFQGHYKSYCKQILWPTLHYQIPDDPKSKAFEAHSWDQYKLLNQMMADKAVEVYLRENGDSSFDDPNNIIWVHDYHLMLVPNMIRKKLPNVKIGFFLHVSFPSSEVFRVFAFRKELLEGMLGANCISFQTDEYVRHFLQTCSRLLLADTNEMGISYEGRFILANTIPVGIDAPSVKKQLTTDVVQEWRSLIRERWGDQRLLVSRDKLDKLRGIKPKLLAYEKLLKKHPEYVDNTVLIQICIGSSQDPDYEAEIMKIVARINSLPENISISQPVIFLQQDIEFEQYLALQCEADVFVVSSMREGLNLTCHEFIVATSEKKSPLVLSEFTGSSPLLECNGKGALLINPWDLRGLTDSFEKSLNMSKEEKELRWKNCYQIVLDQDSNNWITKCLQSIREAWSYDQRKSRNNIEMFTKAVLDKFYNQPTNSGKRLIFLNLETPSAISAIYDTSSSSGKTPAAGKTDSFSEPSRIANLLSDLLLDPLNHVYLITFLKRADLDILYRTSANLGLIAENGGYIKLIGSKSWVSIVDEKETSSWMPQVTKLIASKVERLPGSHIEVEDCTIRFHPGRAFLEDHNRSMDVMGDCIQHINEVFSEKDGVHATLIRNVVIVQQNQLTLKALKFVLSYYTQVEKGIQSHDLIEDFQVKKISSSQPMSKISSEDLKLSDTDKLDKAVTSLLIAGGSTLIDEPGFEYAKELKQSGEIENVLTVAVLGSEAESRTSAAYGVAGKNELLGLLAKVKS</sequence>
<evidence type="ECO:0000313" key="2">
    <source>
        <dbReference type="EMBL" id="CAK7903955.1"/>
    </source>
</evidence>
<reference evidence="2 3" key="1">
    <citation type="submission" date="2024-01" db="EMBL/GenBank/DDBJ databases">
        <authorList>
            <consortium name="Genoscope - CEA"/>
            <person name="William W."/>
        </authorList>
    </citation>
    <scope>NUCLEOTIDE SEQUENCE [LARGE SCALE GENOMIC DNA]</scope>
    <source>
        <strain evidence="2 3">29B2s-10</strain>
    </source>
</reference>
<dbReference type="Proteomes" id="UP001497600">
    <property type="component" value="Chromosome D"/>
</dbReference>
<dbReference type="InterPro" id="IPR003337">
    <property type="entry name" value="Trehalose_PPase"/>
</dbReference>
<evidence type="ECO:0000313" key="3">
    <source>
        <dbReference type="Proteomes" id="UP001497600"/>
    </source>
</evidence>
<dbReference type="SUPFAM" id="SSF53756">
    <property type="entry name" value="UDP-Glycosyltransferase/glycogen phosphorylase"/>
    <property type="match status" value="1"/>
</dbReference>
<dbReference type="CDD" id="cd03788">
    <property type="entry name" value="GT20_TPS"/>
    <property type="match status" value="1"/>
</dbReference>
<dbReference type="Gene3D" id="3.40.50.2000">
    <property type="entry name" value="Glycogen Phosphorylase B"/>
    <property type="match status" value="2"/>
</dbReference>
<dbReference type="Pfam" id="PF02358">
    <property type="entry name" value="Trehalose_PPase"/>
    <property type="match status" value="1"/>
</dbReference>
<dbReference type="InterPro" id="IPR001830">
    <property type="entry name" value="Glyco_trans_20"/>
</dbReference>
<evidence type="ECO:0000256" key="1">
    <source>
        <dbReference type="SAM" id="MobiDB-lite"/>
    </source>
</evidence>
<accession>A0ABP0EBC0</accession>
<organism evidence="2 3">
    <name type="scientific">[Candida] anglica</name>
    <dbReference type="NCBI Taxonomy" id="148631"/>
    <lineage>
        <taxon>Eukaryota</taxon>
        <taxon>Fungi</taxon>
        <taxon>Dikarya</taxon>
        <taxon>Ascomycota</taxon>
        <taxon>Saccharomycotina</taxon>
        <taxon>Pichiomycetes</taxon>
        <taxon>Debaryomycetaceae</taxon>
        <taxon>Kurtzmaniella</taxon>
    </lineage>
</organism>
<feature type="compositionally biased region" description="Polar residues" evidence="1">
    <location>
        <begin position="195"/>
        <end position="208"/>
    </location>
</feature>
<name>A0ABP0EBC0_9ASCO</name>
<keyword evidence="3" id="KW-1185">Reference proteome</keyword>
<dbReference type="Pfam" id="PF00982">
    <property type="entry name" value="Glyco_transf_20"/>
    <property type="match status" value="1"/>
</dbReference>
<gene>
    <name evidence="2" type="primary">TSL1</name>
    <name evidence="2" type="ORF">CAAN4_D07096</name>
</gene>
<feature type="compositionally biased region" description="Polar residues" evidence="1">
    <location>
        <begin position="34"/>
        <end position="57"/>
    </location>
</feature>
<protein>
    <submittedName>
        <fullName evidence="2">Trehalose synthase complex regulatory subunit Tsl1p</fullName>
    </submittedName>
</protein>
<dbReference type="PANTHER" id="PTHR10788">
    <property type="entry name" value="TREHALOSE-6-PHOSPHATE SYNTHASE"/>
    <property type="match status" value="1"/>
</dbReference>
<feature type="region of interest" description="Disordered" evidence="1">
    <location>
        <begin position="178"/>
        <end position="208"/>
    </location>
</feature>